<organism evidence="2 3">
    <name type="scientific">candidate division WWE3 bacterium RIFOXYC1_FULL_39_7</name>
    <dbReference type="NCBI Taxonomy" id="1802643"/>
    <lineage>
        <taxon>Bacteria</taxon>
        <taxon>Katanobacteria</taxon>
    </lineage>
</organism>
<dbReference type="InterPro" id="IPR025714">
    <property type="entry name" value="Methyltranfer_dom"/>
</dbReference>
<dbReference type="InterPro" id="IPR029063">
    <property type="entry name" value="SAM-dependent_MTases_sf"/>
</dbReference>
<evidence type="ECO:0000259" key="1">
    <source>
        <dbReference type="Pfam" id="PF13847"/>
    </source>
</evidence>
<gene>
    <name evidence="2" type="ORF">A2415_00400</name>
</gene>
<dbReference type="CDD" id="cd02440">
    <property type="entry name" value="AdoMet_MTases"/>
    <property type="match status" value="1"/>
</dbReference>
<dbReference type="PANTHER" id="PTHR43861">
    <property type="entry name" value="TRANS-ACONITATE 2-METHYLTRANSFERASE-RELATED"/>
    <property type="match status" value="1"/>
</dbReference>
<comment type="caution">
    <text evidence="2">The sequence shown here is derived from an EMBL/GenBank/DDBJ whole genome shotgun (WGS) entry which is preliminary data.</text>
</comment>
<sequence length="233" mass="26875">MVLVLRAFFAVLFAVVDFEAKGKVNETIELYSGSGFVKLFNKIRFWDAPMVEIEKMVPRKGLIIDLGSGDGLLGNFLALSEPERNVVGVELNEMRAKEADRGLKNVKFEKGDILKTNLTGADVILLVDVLHHLPSKEKQRVMIRKCRESLQSGDVLIVAEIIEKPFLKYCFTWFTDAVILPILFEGKFFSRDFYYRKDREWLTLLRAEGFRIKKINFKWGMPFSHVIYKCTPE</sequence>
<dbReference type="PANTHER" id="PTHR43861:SF1">
    <property type="entry name" value="TRANS-ACONITATE 2-METHYLTRANSFERASE"/>
    <property type="match status" value="1"/>
</dbReference>
<accession>A0A1F4WI95</accession>
<dbReference type="SUPFAM" id="SSF53335">
    <property type="entry name" value="S-adenosyl-L-methionine-dependent methyltransferases"/>
    <property type="match status" value="1"/>
</dbReference>
<dbReference type="Pfam" id="PF13847">
    <property type="entry name" value="Methyltransf_31"/>
    <property type="match status" value="1"/>
</dbReference>
<reference evidence="2 3" key="1">
    <citation type="journal article" date="2016" name="Nat. Commun.">
        <title>Thousands of microbial genomes shed light on interconnected biogeochemical processes in an aquifer system.</title>
        <authorList>
            <person name="Anantharaman K."/>
            <person name="Brown C.T."/>
            <person name="Hug L.A."/>
            <person name="Sharon I."/>
            <person name="Castelle C.J."/>
            <person name="Probst A.J."/>
            <person name="Thomas B.C."/>
            <person name="Singh A."/>
            <person name="Wilkins M.J."/>
            <person name="Karaoz U."/>
            <person name="Brodie E.L."/>
            <person name="Williams K.H."/>
            <person name="Hubbard S.S."/>
            <person name="Banfield J.F."/>
        </authorList>
    </citation>
    <scope>NUCLEOTIDE SEQUENCE [LARGE SCALE GENOMIC DNA]</scope>
</reference>
<dbReference type="EMBL" id="MEWA01000027">
    <property type="protein sequence ID" value="OGC69111.1"/>
    <property type="molecule type" value="Genomic_DNA"/>
</dbReference>
<dbReference type="Proteomes" id="UP000179113">
    <property type="component" value="Unassembled WGS sequence"/>
</dbReference>
<dbReference type="AlphaFoldDB" id="A0A1F4WI95"/>
<name>A0A1F4WI95_UNCKA</name>
<evidence type="ECO:0000313" key="2">
    <source>
        <dbReference type="EMBL" id="OGC69111.1"/>
    </source>
</evidence>
<evidence type="ECO:0000313" key="3">
    <source>
        <dbReference type="Proteomes" id="UP000179113"/>
    </source>
</evidence>
<dbReference type="Gene3D" id="3.40.50.150">
    <property type="entry name" value="Vaccinia Virus protein VP39"/>
    <property type="match status" value="1"/>
</dbReference>
<proteinExistence type="predicted"/>
<protein>
    <recommendedName>
        <fullName evidence="1">Methyltransferase domain-containing protein</fullName>
    </recommendedName>
</protein>
<feature type="domain" description="Methyltransferase" evidence="1">
    <location>
        <begin position="63"/>
        <end position="161"/>
    </location>
</feature>